<feature type="region of interest" description="Disordered" evidence="2">
    <location>
        <begin position="486"/>
        <end position="526"/>
    </location>
</feature>
<feature type="domain" description="MucBP" evidence="4">
    <location>
        <begin position="417"/>
        <end position="479"/>
    </location>
</feature>
<evidence type="ECO:0000259" key="4">
    <source>
        <dbReference type="Pfam" id="PF06458"/>
    </source>
</evidence>
<evidence type="ECO:0000256" key="2">
    <source>
        <dbReference type="SAM" id="MobiDB-lite"/>
    </source>
</evidence>
<keyword evidence="1" id="KW-0677">Repeat</keyword>
<dbReference type="EMBL" id="JAUSUR010000013">
    <property type="protein sequence ID" value="MDQ0363309.1"/>
    <property type="molecule type" value="Genomic_DNA"/>
</dbReference>
<dbReference type="Pfam" id="PF06458">
    <property type="entry name" value="MucBP"/>
    <property type="match status" value="1"/>
</dbReference>
<evidence type="ECO:0000256" key="3">
    <source>
        <dbReference type="SAM" id="Phobius"/>
    </source>
</evidence>
<evidence type="ECO:0000313" key="5">
    <source>
        <dbReference type="EMBL" id="MDQ0363309.1"/>
    </source>
</evidence>
<dbReference type="RefSeq" id="WP_307412254.1">
    <property type="nucleotide sequence ID" value="NZ_JAUSUR010000013.1"/>
</dbReference>
<dbReference type="Gene3D" id="3.10.20.320">
    <property type="entry name" value="Putative peptidoglycan bound protein (lpxtg motif)"/>
    <property type="match status" value="1"/>
</dbReference>
<feature type="compositionally biased region" description="Polar residues" evidence="2">
    <location>
        <begin position="507"/>
        <end position="526"/>
    </location>
</feature>
<feature type="compositionally biased region" description="Basic and acidic residues" evidence="2">
    <location>
        <begin position="494"/>
        <end position="506"/>
    </location>
</feature>
<evidence type="ECO:0000313" key="6">
    <source>
        <dbReference type="Proteomes" id="UP001230220"/>
    </source>
</evidence>
<accession>A0ABU0E8U3</accession>
<keyword evidence="6" id="KW-1185">Reference proteome</keyword>
<organism evidence="5 6">
    <name type="scientific">Breznakia pachnodae</name>
    <dbReference type="NCBI Taxonomy" id="265178"/>
    <lineage>
        <taxon>Bacteria</taxon>
        <taxon>Bacillati</taxon>
        <taxon>Bacillota</taxon>
        <taxon>Erysipelotrichia</taxon>
        <taxon>Erysipelotrichales</taxon>
        <taxon>Erysipelotrichaceae</taxon>
        <taxon>Breznakia</taxon>
    </lineage>
</organism>
<keyword evidence="3" id="KW-0472">Membrane</keyword>
<dbReference type="InterPro" id="IPR009459">
    <property type="entry name" value="MucBP_dom"/>
</dbReference>
<gene>
    <name evidence="5" type="ORF">J2S15_004074</name>
</gene>
<evidence type="ECO:0000256" key="1">
    <source>
        <dbReference type="ARBA" id="ARBA00022737"/>
    </source>
</evidence>
<dbReference type="Proteomes" id="UP001230220">
    <property type="component" value="Unassembled WGS sequence"/>
</dbReference>
<proteinExistence type="predicted"/>
<protein>
    <recommendedName>
        <fullName evidence="4">MucBP domain-containing protein</fullName>
    </recommendedName>
</protein>
<keyword evidence="3" id="KW-1133">Transmembrane helix</keyword>
<reference evidence="5 6" key="1">
    <citation type="submission" date="2023-07" db="EMBL/GenBank/DDBJ databases">
        <title>Genomic Encyclopedia of Type Strains, Phase IV (KMG-IV): sequencing the most valuable type-strain genomes for metagenomic binning, comparative biology and taxonomic classification.</title>
        <authorList>
            <person name="Goeker M."/>
        </authorList>
    </citation>
    <scope>NUCLEOTIDE SEQUENCE [LARGE SCALE GENOMIC DNA]</scope>
    <source>
        <strain evidence="5 6">DSM 16784</strain>
    </source>
</reference>
<name>A0ABU0E8U3_9FIRM</name>
<sequence>MKKKIIIILAFAVIVVPFLSSKEIEAQNTVDYTKMTNSEFIEYVNNDSVLLGQVRGIMQNSMPTVENEPITEEELELVMQSGIEQGNQLALYIPGGWNFEFYSNTLVETIDEAEHYPYPDFEVVQMYSARKNMDWSWLDFFLKEDLKIAVHLQYFTETDFYMLRNGNFYDVSNQQLFSVDLGGYARVNNLNLNEYLPIALLSPKYENDEQSRINMYAFGGRFNLDISEANYTTISSNNENQFNTNTFIAPDGKEYPMNLYFMTGYSIILLDNGVFLYYDENNLELEFGYNTDRMYYSKRLMSDSHFLEGTNTKNAYPQPIAFYKVSDDWKGITLDTTSEVKYFNENGNLISSTITPNYFYDLSGREFKWGGPRNMAMPLMIYLDFYSEQTSTDNLRWYVSTSYWQPLFNFQKTQGAPVSVRHVDEEQNEIANTVVLNGFIGESFTGEPISIPNYEVIGIPAEISGTFTNEPQELIFVYRRIDDKDVDENDESTDNQKNDQNDRTDNESNNDGTLANNGTNDTVSDTVNTGDTVQLKVIIALLVTSSTLTTIFGAKKYRARRK</sequence>
<feature type="transmembrane region" description="Helical" evidence="3">
    <location>
        <begin position="533"/>
        <end position="554"/>
    </location>
</feature>
<comment type="caution">
    <text evidence="5">The sequence shown here is derived from an EMBL/GenBank/DDBJ whole genome shotgun (WGS) entry which is preliminary data.</text>
</comment>
<keyword evidence="3" id="KW-0812">Transmembrane</keyword>